<comment type="subcellular location">
    <subcellularLocation>
        <location evidence="1">Membrane</location>
    </subcellularLocation>
</comment>
<dbReference type="PROSITE" id="PS50089">
    <property type="entry name" value="ZF_RING_2"/>
    <property type="match status" value="1"/>
</dbReference>
<dbReference type="GO" id="GO:0008270">
    <property type="term" value="F:zinc ion binding"/>
    <property type="evidence" value="ECO:0007669"/>
    <property type="project" value="UniProtKB-KW"/>
</dbReference>
<gene>
    <name evidence="9" type="ORF">Nepgr_007150</name>
</gene>
<dbReference type="InterPro" id="IPR013083">
    <property type="entry name" value="Znf_RING/FYVE/PHD"/>
</dbReference>
<dbReference type="CDD" id="cd16461">
    <property type="entry name" value="RING-H2_EL5-like"/>
    <property type="match status" value="1"/>
</dbReference>
<keyword evidence="5 7" id="KW-0472">Membrane</keyword>
<dbReference type="PANTHER" id="PTHR46151:SF12">
    <property type="entry name" value="RING_U-BOX SUPERFAMILY PROTEIN"/>
    <property type="match status" value="1"/>
</dbReference>
<evidence type="ECO:0000313" key="10">
    <source>
        <dbReference type="Proteomes" id="UP001279734"/>
    </source>
</evidence>
<feature type="domain" description="RING-type" evidence="8">
    <location>
        <begin position="182"/>
        <end position="224"/>
    </location>
</feature>
<keyword evidence="7" id="KW-0812">Transmembrane</keyword>
<dbReference type="PANTHER" id="PTHR46151">
    <property type="entry name" value="NEP1-INTERACTING PROTEIN-LIKE 2"/>
    <property type="match status" value="1"/>
</dbReference>
<dbReference type="AlphaFoldDB" id="A0AAD3XI36"/>
<dbReference type="GO" id="GO:0016020">
    <property type="term" value="C:membrane"/>
    <property type="evidence" value="ECO:0007669"/>
    <property type="project" value="UniProtKB-SubCell"/>
</dbReference>
<keyword evidence="4" id="KW-0862">Zinc</keyword>
<evidence type="ECO:0000256" key="3">
    <source>
        <dbReference type="ARBA" id="ARBA00022771"/>
    </source>
</evidence>
<feature type="transmembrane region" description="Helical" evidence="7">
    <location>
        <begin position="42"/>
        <end position="62"/>
    </location>
</feature>
<feature type="transmembrane region" description="Helical" evidence="7">
    <location>
        <begin position="74"/>
        <end position="93"/>
    </location>
</feature>
<evidence type="ECO:0000256" key="1">
    <source>
        <dbReference type="ARBA" id="ARBA00004370"/>
    </source>
</evidence>
<evidence type="ECO:0000256" key="2">
    <source>
        <dbReference type="ARBA" id="ARBA00022723"/>
    </source>
</evidence>
<dbReference type="Pfam" id="PF13639">
    <property type="entry name" value="zf-RING_2"/>
    <property type="match status" value="1"/>
</dbReference>
<evidence type="ECO:0000313" key="9">
    <source>
        <dbReference type="EMBL" id="GMH05310.1"/>
    </source>
</evidence>
<comment type="caution">
    <text evidence="9">The sequence shown here is derived from an EMBL/GenBank/DDBJ whole genome shotgun (WGS) entry which is preliminary data.</text>
</comment>
<evidence type="ECO:0000256" key="6">
    <source>
        <dbReference type="PROSITE-ProRule" id="PRU00175"/>
    </source>
</evidence>
<name>A0AAD3XI36_NEPGR</name>
<evidence type="ECO:0000259" key="8">
    <source>
        <dbReference type="PROSITE" id="PS50089"/>
    </source>
</evidence>
<dbReference type="SUPFAM" id="SSF57850">
    <property type="entry name" value="RING/U-box"/>
    <property type="match status" value="1"/>
</dbReference>
<organism evidence="9 10">
    <name type="scientific">Nepenthes gracilis</name>
    <name type="common">Slender pitcher plant</name>
    <dbReference type="NCBI Taxonomy" id="150966"/>
    <lineage>
        <taxon>Eukaryota</taxon>
        <taxon>Viridiplantae</taxon>
        <taxon>Streptophyta</taxon>
        <taxon>Embryophyta</taxon>
        <taxon>Tracheophyta</taxon>
        <taxon>Spermatophyta</taxon>
        <taxon>Magnoliopsida</taxon>
        <taxon>eudicotyledons</taxon>
        <taxon>Gunneridae</taxon>
        <taxon>Pentapetalae</taxon>
        <taxon>Caryophyllales</taxon>
        <taxon>Nepenthaceae</taxon>
        <taxon>Nepenthes</taxon>
    </lineage>
</organism>
<accession>A0AAD3XI36</accession>
<reference evidence="9" key="1">
    <citation type="submission" date="2023-05" db="EMBL/GenBank/DDBJ databases">
        <title>Nepenthes gracilis genome sequencing.</title>
        <authorList>
            <person name="Fukushima K."/>
        </authorList>
    </citation>
    <scope>NUCLEOTIDE SEQUENCE</scope>
    <source>
        <strain evidence="9">SING2019-196</strain>
    </source>
</reference>
<evidence type="ECO:0000256" key="4">
    <source>
        <dbReference type="ARBA" id="ARBA00022833"/>
    </source>
</evidence>
<dbReference type="Proteomes" id="UP001279734">
    <property type="component" value="Unassembled WGS sequence"/>
</dbReference>
<keyword evidence="7" id="KW-1133">Transmembrane helix</keyword>
<dbReference type="EMBL" id="BSYO01000005">
    <property type="protein sequence ID" value="GMH05310.1"/>
    <property type="molecule type" value="Genomic_DNA"/>
</dbReference>
<keyword evidence="3 6" id="KW-0863">Zinc-finger</keyword>
<protein>
    <recommendedName>
        <fullName evidence="8">RING-type domain-containing protein</fullName>
    </recommendedName>
</protein>
<evidence type="ECO:0000256" key="5">
    <source>
        <dbReference type="ARBA" id="ARBA00023136"/>
    </source>
</evidence>
<keyword evidence="10" id="KW-1185">Reference proteome</keyword>
<dbReference type="InterPro" id="IPR001841">
    <property type="entry name" value="Znf_RING"/>
</dbReference>
<sequence>MIEWSFASLDTFVICRNAVYWWGCLQSGGYGVEFGVKLLKRAAFAAGTCVFAFGGALVGGIAGAMEGQTTETGFFRGGAIGVISGAIVALELLDSTINGHFLSKVALASSILNGKAFREWVSPAVLEAYQWQISVVEGQENEVTGIYDVAETRGMLVELIKRLPMIYFYHNQMPTSPNAVCCAICLQDLVDGESARILPSCEHLFHLNCIDEWLVRCASCPVCRQLVGSEE</sequence>
<dbReference type="Gene3D" id="3.30.40.10">
    <property type="entry name" value="Zinc/RING finger domain, C3HC4 (zinc finger)"/>
    <property type="match status" value="1"/>
</dbReference>
<keyword evidence="2" id="KW-0479">Metal-binding</keyword>
<dbReference type="SMART" id="SM00184">
    <property type="entry name" value="RING"/>
    <property type="match status" value="1"/>
</dbReference>
<evidence type="ECO:0000256" key="7">
    <source>
        <dbReference type="SAM" id="Phobius"/>
    </source>
</evidence>
<proteinExistence type="predicted"/>